<dbReference type="SUPFAM" id="SSF143011">
    <property type="entry name" value="RelE-like"/>
    <property type="match status" value="1"/>
</dbReference>
<dbReference type="Pfam" id="PF15738">
    <property type="entry name" value="YafQ_toxin"/>
    <property type="match status" value="1"/>
</dbReference>
<dbReference type="FunFam" id="3.30.2310.20:FF:000003">
    <property type="entry name" value="Type II toxin-antitoxin system YafQ family toxin"/>
    <property type="match status" value="1"/>
</dbReference>
<dbReference type="InterPro" id="IPR007712">
    <property type="entry name" value="RelE/ParE_toxin"/>
</dbReference>
<comment type="caution">
    <text evidence="4">The sequence shown here is derived from an EMBL/GenBank/DDBJ whole genome shotgun (WGS) entry which is preliminary data.</text>
</comment>
<dbReference type="Proteomes" id="UP000472580">
    <property type="component" value="Unassembled WGS sequence"/>
</dbReference>
<comment type="similarity">
    <text evidence="2">Belongs to the RelE toxin family. YafQ subfamily.</text>
</comment>
<evidence type="ECO:0000256" key="1">
    <source>
        <dbReference type="ARBA" id="ARBA00022649"/>
    </source>
</evidence>
<name>A0A6L6YHD5_9BURK</name>
<evidence type="ECO:0000256" key="3">
    <source>
        <dbReference type="PIRSR" id="PIRSR006156-1"/>
    </source>
</evidence>
<evidence type="ECO:0000313" key="4">
    <source>
        <dbReference type="EMBL" id="MVX57027.1"/>
    </source>
</evidence>
<accession>A0A6L6YHD5</accession>
<dbReference type="GO" id="GO:0006415">
    <property type="term" value="P:translational termination"/>
    <property type="evidence" value="ECO:0007669"/>
    <property type="project" value="TreeGrafter"/>
</dbReference>
<dbReference type="AlphaFoldDB" id="A0A6L6YHD5"/>
<dbReference type="PANTHER" id="PTHR40588">
    <property type="entry name" value="MRNA INTERFERASE TOXIN YAFQ"/>
    <property type="match status" value="1"/>
</dbReference>
<keyword evidence="1" id="KW-1277">Toxin-antitoxin system</keyword>
<keyword evidence="5" id="KW-1185">Reference proteome</keyword>
<organism evidence="4 5">
    <name type="scientific">Parasutterella muris</name>
    <dbReference type="NCBI Taxonomy" id="2565572"/>
    <lineage>
        <taxon>Bacteria</taxon>
        <taxon>Pseudomonadati</taxon>
        <taxon>Pseudomonadota</taxon>
        <taxon>Betaproteobacteria</taxon>
        <taxon>Burkholderiales</taxon>
        <taxon>Sutterellaceae</taxon>
        <taxon>Parasutterella</taxon>
    </lineage>
</organism>
<evidence type="ECO:0000256" key="2">
    <source>
        <dbReference type="ARBA" id="ARBA00061366"/>
    </source>
</evidence>
<evidence type="ECO:0000313" key="5">
    <source>
        <dbReference type="Proteomes" id="UP000472580"/>
    </source>
</evidence>
<dbReference type="GO" id="GO:0006402">
    <property type="term" value="P:mRNA catabolic process"/>
    <property type="evidence" value="ECO:0007669"/>
    <property type="project" value="TreeGrafter"/>
</dbReference>
<dbReference type="GO" id="GO:0004521">
    <property type="term" value="F:RNA endonuclease activity"/>
    <property type="evidence" value="ECO:0007669"/>
    <property type="project" value="TreeGrafter"/>
</dbReference>
<gene>
    <name evidence="4" type="ORF">E5987_07365</name>
</gene>
<dbReference type="EMBL" id="WSRP01000020">
    <property type="protein sequence ID" value="MVX57027.1"/>
    <property type="molecule type" value="Genomic_DNA"/>
</dbReference>
<dbReference type="NCBIfam" id="TIGR00053">
    <property type="entry name" value="YafQ family addiction module toxin"/>
    <property type="match status" value="1"/>
</dbReference>
<dbReference type="PIRSF" id="PIRSF006156">
    <property type="entry name" value="YafQ"/>
    <property type="match status" value="1"/>
</dbReference>
<dbReference type="NCBIfam" id="TIGR02385">
    <property type="entry name" value="RelE_StbE"/>
    <property type="match status" value="1"/>
</dbReference>
<dbReference type="InterPro" id="IPR004386">
    <property type="entry name" value="Toxin_YafQ-like"/>
</dbReference>
<proteinExistence type="inferred from homology"/>
<dbReference type="RefSeq" id="WP_160335459.1">
    <property type="nucleotide sequence ID" value="NZ_WSRP01000020.1"/>
</dbReference>
<feature type="active site" description="Proton donor" evidence="3">
    <location>
        <position position="84"/>
    </location>
</feature>
<dbReference type="Gene3D" id="3.30.2310.20">
    <property type="entry name" value="RelE-like"/>
    <property type="match status" value="1"/>
</dbReference>
<reference evidence="4 5" key="1">
    <citation type="submission" date="2019-12" db="EMBL/GenBank/DDBJ databases">
        <title>Microbes associate with the intestines of laboratory mice.</title>
        <authorList>
            <person name="Navarre W."/>
            <person name="Wong E."/>
        </authorList>
    </citation>
    <scope>NUCLEOTIDE SEQUENCE [LARGE SCALE GENOMIC DNA]</scope>
    <source>
        <strain evidence="4 5">NM82_D38</strain>
    </source>
</reference>
<protein>
    <submittedName>
        <fullName evidence="4">YafQ family addiction module toxin</fullName>
    </submittedName>
</protein>
<dbReference type="PANTHER" id="PTHR40588:SF1">
    <property type="entry name" value="MRNA INTERFERASE TOXIN YAFQ"/>
    <property type="match status" value="1"/>
</dbReference>
<dbReference type="InterPro" id="IPR035093">
    <property type="entry name" value="RelE/ParE_toxin_dom_sf"/>
</dbReference>
<sequence>MLTLDASKSFLKDVKKMEAQGKNMELLYEVIEILIKGTEIPLRFKDHSLTGNWKGYREMHIRPDWLLIYKIENSFLKLARTGSHSELLSKVKR</sequence>
<dbReference type="OrthoDB" id="7030467at2"/>